<keyword evidence="2" id="KW-1185">Reference proteome</keyword>
<dbReference type="EMBL" id="BSYR01000009">
    <property type="protein sequence ID" value="GMI70788.1"/>
    <property type="molecule type" value="Genomic_DNA"/>
</dbReference>
<evidence type="ECO:0000313" key="1">
    <source>
        <dbReference type="EMBL" id="GMI70788.1"/>
    </source>
</evidence>
<protein>
    <submittedName>
        <fullName evidence="1">Uncharacterized protein</fullName>
    </submittedName>
</protein>
<evidence type="ECO:0000313" key="2">
    <source>
        <dbReference type="Proteomes" id="UP001165190"/>
    </source>
</evidence>
<dbReference type="PANTHER" id="PTHR47258:SF3">
    <property type="entry name" value="F21J9.24-RELATED"/>
    <property type="match status" value="1"/>
</dbReference>
<name>A0A9W7LN68_HIBTR</name>
<dbReference type="Proteomes" id="UP001165190">
    <property type="component" value="Unassembled WGS sequence"/>
</dbReference>
<dbReference type="PANTHER" id="PTHR47258">
    <property type="match status" value="1"/>
</dbReference>
<gene>
    <name evidence="1" type="ORF">HRI_000748100</name>
</gene>
<comment type="caution">
    <text evidence="1">The sequence shown here is derived from an EMBL/GenBank/DDBJ whole genome shotgun (WGS) entry which is preliminary data.</text>
</comment>
<dbReference type="OrthoDB" id="8062037at2759"/>
<accession>A0A9W7LN68</accession>
<organism evidence="1 2">
    <name type="scientific">Hibiscus trionum</name>
    <name type="common">Flower of an hour</name>
    <dbReference type="NCBI Taxonomy" id="183268"/>
    <lineage>
        <taxon>Eukaryota</taxon>
        <taxon>Viridiplantae</taxon>
        <taxon>Streptophyta</taxon>
        <taxon>Embryophyta</taxon>
        <taxon>Tracheophyta</taxon>
        <taxon>Spermatophyta</taxon>
        <taxon>Magnoliopsida</taxon>
        <taxon>eudicotyledons</taxon>
        <taxon>Gunneridae</taxon>
        <taxon>Pentapetalae</taxon>
        <taxon>rosids</taxon>
        <taxon>malvids</taxon>
        <taxon>Malvales</taxon>
        <taxon>Malvaceae</taxon>
        <taxon>Malvoideae</taxon>
        <taxon>Hibiscus</taxon>
    </lineage>
</organism>
<reference evidence="1" key="1">
    <citation type="submission" date="2023-05" db="EMBL/GenBank/DDBJ databases">
        <title>Genome and transcriptome analyses reveal genes involved in the formation of fine ridges on petal epidermal cells in Hibiscus trionum.</title>
        <authorList>
            <person name="Koshimizu S."/>
            <person name="Masuda S."/>
            <person name="Ishii T."/>
            <person name="Shirasu K."/>
            <person name="Hoshino A."/>
            <person name="Arita M."/>
        </authorList>
    </citation>
    <scope>NUCLEOTIDE SEQUENCE</scope>
    <source>
        <strain evidence="1">Hamamatsu line</strain>
    </source>
</reference>
<sequence length="114" mass="12164">MGLSNLPSSNEGVLSVLVMNTVLSVAMLKNTVRSLLQVLGATRFKCLCHHRWSPSCEGGSVPESEVCLSGFEADEEVISSTKVAWRNDLGTNTALVLSDDLSTRINGNLGSNLI</sequence>
<dbReference type="AlphaFoldDB" id="A0A9W7LN68"/>
<proteinExistence type="predicted"/>
<dbReference type="InterPro" id="IPR044249">
    <property type="entry name" value="XERICO-like"/>
</dbReference>